<sequence length="356" mass="41082">MMSRKIDRLVFEKDQVTVNNTAYQVRIHREYPPGHPIPSCHREDNEEGGFWEDDGIAGTTPGDVALFPAMANDLRQQEHQWEGLIAEYGTDADVLLRSQANLADIDHKLYNTELPYSQLAQITIHSTNGKRSYRSSGTLPQGLRYLNTILFGTQALVNEFQVNAGVKVLRLPVGLKFHIKNLAIGMQEFPRINPIVDGFPDQVRFLNNYTWNPQAIIDNEITLNAKKLVIVNLKNWRSWSGVMKNVKNTKVDLLCERKCFSEINFERFVKDWVENGRPVGTDYRMEFLWRDIAKKCFEAVRSSSMEMLRSTDDTIIIPIYHNASFLKLQFMEISREIEEEDNKRYVLQMTVHAGPQ</sequence>
<dbReference type="EMBL" id="PDUG01000004">
    <property type="protein sequence ID" value="PIC32215.1"/>
    <property type="molecule type" value="Genomic_DNA"/>
</dbReference>
<dbReference type="Pfam" id="PF12078">
    <property type="entry name" value="DUF3557"/>
    <property type="match status" value="1"/>
</dbReference>
<protein>
    <submittedName>
        <fullName evidence="1">Uncharacterized protein</fullName>
    </submittedName>
</protein>
<evidence type="ECO:0000313" key="1">
    <source>
        <dbReference type="EMBL" id="PIC32215.1"/>
    </source>
</evidence>
<organism evidence="1 2">
    <name type="scientific">Caenorhabditis nigoni</name>
    <dbReference type="NCBI Taxonomy" id="1611254"/>
    <lineage>
        <taxon>Eukaryota</taxon>
        <taxon>Metazoa</taxon>
        <taxon>Ecdysozoa</taxon>
        <taxon>Nematoda</taxon>
        <taxon>Chromadorea</taxon>
        <taxon>Rhabditida</taxon>
        <taxon>Rhabditina</taxon>
        <taxon>Rhabditomorpha</taxon>
        <taxon>Rhabditoidea</taxon>
        <taxon>Rhabditidae</taxon>
        <taxon>Peloderinae</taxon>
        <taxon>Caenorhabditis</taxon>
    </lineage>
</organism>
<dbReference type="Proteomes" id="UP000230233">
    <property type="component" value="Chromosome IV"/>
</dbReference>
<dbReference type="PANTHER" id="PTHR31379:SF1">
    <property type="entry name" value="F-BOX C PROTEIN-RELATED"/>
    <property type="match status" value="1"/>
</dbReference>
<proteinExistence type="predicted"/>
<name>A0A2G5TY25_9PELO</name>
<accession>A0A2G5TY25</accession>
<gene>
    <name evidence="1" type="primary">Cnig_chr_IV.g12630</name>
    <name evidence="1" type="ORF">B9Z55_012630</name>
</gene>
<keyword evidence="2" id="KW-1185">Reference proteome</keyword>
<dbReference type="AlphaFoldDB" id="A0A2G5TY25"/>
<dbReference type="PANTHER" id="PTHR31379">
    <property type="entry name" value="F-BOX C PROTEIN-RELATED-RELATED"/>
    <property type="match status" value="1"/>
</dbReference>
<dbReference type="InterPro" id="IPR021942">
    <property type="entry name" value="DUF3557"/>
</dbReference>
<evidence type="ECO:0000313" key="2">
    <source>
        <dbReference type="Proteomes" id="UP000230233"/>
    </source>
</evidence>
<reference evidence="2" key="1">
    <citation type="submission" date="2017-10" db="EMBL/GenBank/DDBJ databases">
        <title>Rapid genome shrinkage in a self-fertile nematode reveals novel sperm competition proteins.</title>
        <authorList>
            <person name="Yin D."/>
            <person name="Schwarz E.M."/>
            <person name="Thomas C.G."/>
            <person name="Felde R.L."/>
            <person name="Korf I.F."/>
            <person name="Cutter A.D."/>
            <person name="Schartner C.M."/>
            <person name="Ralston E.J."/>
            <person name="Meyer B.J."/>
            <person name="Haag E.S."/>
        </authorList>
    </citation>
    <scope>NUCLEOTIDE SEQUENCE [LARGE SCALE GENOMIC DNA]</scope>
    <source>
        <strain evidence="2">JU1422</strain>
    </source>
</reference>
<comment type="caution">
    <text evidence="1">The sequence shown here is derived from an EMBL/GenBank/DDBJ whole genome shotgun (WGS) entry which is preliminary data.</text>
</comment>